<dbReference type="GO" id="GO:0016149">
    <property type="term" value="F:translation release factor activity, codon specific"/>
    <property type="evidence" value="ECO:0007669"/>
    <property type="project" value="InterPro"/>
</dbReference>
<feature type="domain" description="Prokaryotic-type class I peptide chain release factors" evidence="5">
    <location>
        <begin position="360"/>
        <end position="376"/>
    </location>
</feature>
<evidence type="ECO:0000256" key="2">
    <source>
        <dbReference type="ARBA" id="ARBA00022917"/>
    </source>
</evidence>
<evidence type="ECO:0000256" key="4">
    <source>
        <dbReference type="SAM" id="MobiDB-lite"/>
    </source>
</evidence>
<reference evidence="6" key="1">
    <citation type="journal article" date="2016" name="Genome Biol. Evol.">
        <title>A comparative analysis of mitochondrial genomes in eustigmatophyte algae.</title>
        <authorList>
            <person name="Sevcikova T."/>
            <person name="Klimes V."/>
            <person name="Zbrankova V."/>
            <person name="Strnad H."/>
            <person name="Hroudova M."/>
            <person name="Vlcek C."/>
            <person name="Elias M."/>
        </authorList>
    </citation>
    <scope>NUCLEOTIDE SEQUENCE</scope>
    <source>
        <strain evidence="6">MarTras21</strain>
    </source>
</reference>
<dbReference type="InterPro" id="IPR004374">
    <property type="entry name" value="PrfB"/>
</dbReference>
<feature type="compositionally biased region" description="Low complexity" evidence="4">
    <location>
        <begin position="74"/>
        <end position="105"/>
    </location>
</feature>
<dbReference type="InterPro" id="IPR045853">
    <property type="entry name" value="Pep_chain_release_fac_I_sf"/>
</dbReference>
<comment type="similarity">
    <text evidence="1">Belongs to the prokaryotic/mitochondrial release factor family.</text>
</comment>
<proteinExistence type="inferred from homology"/>
<dbReference type="NCBIfam" id="TIGR00020">
    <property type="entry name" value="prfB"/>
    <property type="match status" value="1"/>
</dbReference>
<evidence type="ECO:0000259" key="5">
    <source>
        <dbReference type="PROSITE" id="PS00745"/>
    </source>
</evidence>
<accession>A0A140ECK6</accession>
<dbReference type="SUPFAM" id="SSF75620">
    <property type="entry name" value="Release factor"/>
    <property type="match status" value="1"/>
</dbReference>
<sequence length="482" mass="53305">MRLWRSLRSLPQCGGVNICITRRKGGAGGGWRSRLIAAATNRGGRTISTWHQHNGQYQERISMSPSSFTHQELSTRSSQVASSSSMLQQGASINQNQQRQQQSANKAEAASSSTLHLDEGAARIEKALALVSDKLDLDSKRTKLDQLDGELEDDAVWSKDAVAAGAMAKEAAQLVNQINRVDRIWMEIKHLKEMAHLAKEEGEVEVVEECNDRMAALEKESDKLQIQTLLIQSPADEGDCFLEIQAGAGGRESGDWVEMLLRMYQKFAEKKGFVVDTVQETWGEGGGLRSVMIKISGWLAHGWCRSEAGVHRLVRISPFDSKGSRHTSFAQVRVYPVSSMNGSSAAETILSKDLKIDTYRSQGAGGQHVNTTDSAVRISHLPTGIVVTCQADRSQHRNKAVAMEVLKSKLQQLKEQEAQDEKATYREGLGKNEWGNQIRSYIINPYQMVKDHRTGVELGDVNRVLEQGELEPLIEAALAQKD</sequence>
<evidence type="ECO:0000256" key="1">
    <source>
        <dbReference type="ARBA" id="ARBA00010835"/>
    </source>
</evidence>
<evidence type="ECO:0000256" key="3">
    <source>
        <dbReference type="SAM" id="Coils"/>
    </source>
</evidence>
<dbReference type="PROSITE" id="PS00745">
    <property type="entry name" value="RF_PROK_I"/>
    <property type="match status" value="1"/>
</dbReference>
<evidence type="ECO:0000313" key="6">
    <source>
        <dbReference type="EMBL" id="AMK98484.1"/>
    </source>
</evidence>
<name>A0A140ECK6_9STRA</name>
<dbReference type="InterPro" id="IPR000352">
    <property type="entry name" value="Pep_chain_release_fac_I"/>
</dbReference>
<dbReference type="PANTHER" id="PTHR43116:SF3">
    <property type="entry name" value="CLASS I PEPTIDE CHAIN RELEASE FACTOR"/>
    <property type="match status" value="1"/>
</dbReference>
<dbReference type="Gene3D" id="3.30.70.1660">
    <property type="match status" value="1"/>
</dbReference>
<dbReference type="Pfam" id="PF03462">
    <property type="entry name" value="PCRF"/>
    <property type="match status" value="1"/>
</dbReference>
<dbReference type="Gene3D" id="3.30.160.20">
    <property type="match status" value="1"/>
</dbReference>
<feature type="region of interest" description="Disordered" evidence="4">
    <location>
        <begin position="65"/>
        <end position="114"/>
    </location>
</feature>
<dbReference type="EMBL" id="KU501236">
    <property type="protein sequence ID" value="AMK98484.1"/>
    <property type="molecule type" value="Genomic_DNA"/>
</dbReference>
<dbReference type="HAMAP" id="MF_00094">
    <property type="entry name" value="Rel_fac_2"/>
    <property type="match status" value="1"/>
</dbReference>
<dbReference type="FunFam" id="3.30.160.20:FF:000004">
    <property type="entry name" value="Peptide chain release factor 1"/>
    <property type="match status" value="1"/>
</dbReference>
<dbReference type="SMART" id="SM00937">
    <property type="entry name" value="PCRF"/>
    <property type="match status" value="1"/>
</dbReference>
<dbReference type="Pfam" id="PF00472">
    <property type="entry name" value="RF-1"/>
    <property type="match status" value="1"/>
</dbReference>
<dbReference type="AlphaFoldDB" id="A0A140ECK6"/>
<organism evidence="6">
    <name type="scientific">Monodopsis sp. MarTras21</name>
    <dbReference type="NCBI Taxonomy" id="1745953"/>
    <lineage>
        <taxon>Eukaryota</taxon>
        <taxon>Sar</taxon>
        <taxon>Stramenopiles</taxon>
        <taxon>Ochrophyta</taxon>
        <taxon>Eustigmatophyceae</taxon>
        <taxon>Eustigmatales</taxon>
        <taxon>Monodopsidaceae</taxon>
        <taxon>Monodopsis</taxon>
    </lineage>
</organism>
<dbReference type="Gene3D" id="1.20.58.410">
    <property type="entry name" value="Release factor"/>
    <property type="match status" value="1"/>
</dbReference>
<dbReference type="InterPro" id="IPR005139">
    <property type="entry name" value="PCRF"/>
</dbReference>
<dbReference type="PANTHER" id="PTHR43116">
    <property type="entry name" value="PEPTIDE CHAIN RELEASE FACTOR 2"/>
    <property type="match status" value="1"/>
</dbReference>
<dbReference type="GO" id="GO:0005737">
    <property type="term" value="C:cytoplasm"/>
    <property type="evidence" value="ECO:0007669"/>
    <property type="project" value="InterPro"/>
</dbReference>
<keyword evidence="2" id="KW-0648">Protein biosynthesis</keyword>
<protein>
    <submittedName>
        <fullName evidence="6">Mitochondrial peptide chain release factor 2</fullName>
    </submittedName>
</protein>
<keyword evidence="3" id="KW-0175">Coiled coil</keyword>
<feature type="coiled-coil region" evidence="3">
    <location>
        <begin position="396"/>
        <end position="423"/>
    </location>
</feature>